<reference evidence="1 2" key="1">
    <citation type="journal article" date="2018" name="Front. Microbiol.">
        <title>Pseudomonas orientalis F9: A Potent Antagonist against Phytopathogens with Phytotoxic Effect in the Apple Flower.</title>
        <authorList>
            <person name="Zengerer V."/>
            <person name="Schmid M."/>
            <person name="Bieri M."/>
            <person name="Muller D.C."/>
            <person name="Remus-Emsermann M.N.P."/>
            <person name="Ahrens C.H."/>
            <person name="Pelludat C."/>
        </authorList>
    </citation>
    <scope>NUCLEOTIDE SEQUENCE [LARGE SCALE GENOMIC DNA]</scope>
    <source>
        <strain evidence="1 2">F9</strain>
    </source>
</reference>
<evidence type="ECO:0000313" key="2">
    <source>
        <dbReference type="Proteomes" id="UP000239888"/>
    </source>
</evidence>
<protein>
    <submittedName>
        <fullName evidence="1">Uncharacterized protein</fullName>
    </submittedName>
</protein>
<dbReference type="KEGG" id="poi:BOP93_06940"/>
<proteinExistence type="predicted"/>
<sequence length="71" mass="8524">MSLPRVNTSIRSSLMRYKQRMIAKLLLLNRSPKNLLIRQYRAFNLLLMLLGQKHLLLRLKNLEPRLRLLIQ</sequence>
<dbReference type="EMBL" id="CP018049">
    <property type="protein sequence ID" value="AUZ45341.1"/>
    <property type="molecule type" value="Genomic_DNA"/>
</dbReference>
<evidence type="ECO:0000313" key="1">
    <source>
        <dbReference type="EMBL" id="AUZ45341.1"/>
    </source>
</evidence>
<dbReference type="AlphaFoldDB" id="A0A2L0RTQ6"/>
<dbReference type="Proteomes" id="UP000239888">
    <property type="component" value="Chromosome"/>
</dbReference>
<organism evidence="1 2">
    <name type="scientific">Pseudomonas orientalis</name>
    <dbReference type="NCBI Taxonomy" id="76758"/>
    <lineage>
        <taxon>Bacteria</taxon>
        <taxon>Pseudomonadati</taxon>
        <taxon>Pseudomonadota</taxon>
        <taxon>Gammaproteobacteria</taxon>
        <taxon>Pseudomonadales</taxon>
        <taxon>Pseudomonadaceae</taxon>
        <taxon>Pseudomonas</taxon>
    </lineage>
</organism>
<name>A0A2L0RTQ6_9PSED</name>
<gene>
    <name evidence="1" type="ORF">BOP93_06940</name>
</gene>
<accession>A0A2L0RTQ6</accession>